<evidence type="ECO:0000256" key="10">
    <source>
        <dbReference type="RuleBase" id="RU351113"/>
    </source>
</evidence>
<evidence type="ECO:0000256" key="5">
    <source>
        <dbReference type="ARBA" id="ARBA00022725"/>
    </source>
</evidence>
<dbReference type="GO" id="GO:0005549">
    <property type="term" value="F:odorant binding"/>
    <property type="evidence" value="ECO:0007669"/>
    <property type="project" value="InterPro"/>
</dbReference>
<comment type="subcellular location">
    <subcellularLocation>
        <location evidence="1 10">Cell membrane</location>
        <topology evidence="1 10">Multi-pass membrane protein</topology>
    </subcellularLocation>
</comment>
<dbReference type="PANTHER" id="PTHR21137:SF35">
    <property type="entry name" value="ODORANT RECEPTOR 19A-RELATED"/>
    <property type="match status" value="1"/>
</dbReference>
<evidence type="ECO:0000256" key="8">
    <source>
        <dbReference type="ARBA" id="ARBA00023170"/>
    </source>
</evidence>
<keyword evidence="3 10" id="KW-0716">Sensory transduction</keyword>
<accession>A0AA38J078</accession>
<keyword evidence="6 10" id="KW-1133">Transmembrane helix</keyword>
<evidence type="ECO:0000256" key="4">
    <source>
        <dbReference type="ARBA" id="ARBA00022692"/>
    </source>
</evidence>
<feature type="transmembrane region" description="Helical" evidence="10">
    <location>
        <begin position="34"/>
        <end position="60"/>
    </location>
</feature>
<evidence type="ECO:0000256" key="6">
    <source>
        <dbReference type="ARBA" id="ARBA00022989"/>
    </source>
</evidence>
<dbReference type="Proteomes" id="UP001168821">
    <property type="component" value="Unassembled WGS sequence"/>
</dbReference>
<feature type="transmembrane region" description="Helical" evidence="10">
    <location>
        <begin position="241"/>
        <end position="265"/>
    </location>
</feature>
<comment type="caution">
    <text evidence="10">Lacks conserved residue(s) required for the propagation of feature annotation.</text>
</comment>
<proteinExistence type="inferred from homology"/>
<keyword evidence="2" id="KW-1003">Cell membrane</keyword>
<reference evidence="11" key="1">
    <citation type="journal article" date="2023" name="G3 (Bethesda)">
        <title>Whole genome assemblies of Zophobas morio and Tenebrio molitor.</title>
        <authorList>
            <person name="Kaur S."/>
            <person name="Stinson S.A."/>
            <person name="diCenzo G.C."/>
        </authorList>
    </citation>
    <scope>NUCLEOTIDE SEQUENCE</scope>
    <source>
        <strain evidence="11">QUZm001</strain>
    </source>
</reference>
<evidence type="ECO:0000256" key="2">
    <source>
        <dbReference type="ARBA" id="ARBA00022475"/>
    </source>
</evidence>
<dbReference type="InterPro" id="IPR004117">
    <property type="entry name" value="7tm6_olfct_rcpt"/>
</dbReference>
<feature type="transmembrane region" description="Helical" evidence="10">
    <location>
        <begin position="66"/>
        <end position="87"/>
    </location>
</feature>
<dbReference type="Pfam" id="PF02949">
    <property type="entry name" value="7tm_6"/>
    <property type="match status" value="1"/>
</dbReference>
<dbReference type="PANTHER" id="PTHR21137">
    <property type="entry name" value="ODORANT RECEPTOR"/>
    <property type="match status" value="1"/>
</dbReference>
<organism evidence="11 12">
    <name type="scientific">Zophobas morio</name>
    <dbReference type="NCBI Taxonomy" id="2755281"/>
    <lineage>
        <taxon>Eukaryota</taxon>
        <taxon>Metazoa</taxon>
        <taxon>Ecdysozoa</taxon>
        <taxon>Arthropoda</taxon>
        <taxon>Hexapoda</taxon>
        <taxon>Insecta</taxon>
        <taxon>Pterygota</taxon>
        <taxon>Neoptera</taxon>
        <taxon>Endopterygota</taxon>
        <taxon>Coleoptera</taxon>
        <taxon>Polyphaga</taxon>
        <taxon>Cucujiformia</taxon>
        <taxon>Tenebrionidae</taxon>
        <taxon>Zophobas</taxon>
    </lineage>
</organism>
<evidence type="ECO:0000313" key="12">
    <source>
        <dbReference type="Proteomes" id="UP001168821"/>
    </source>
</evidence>
<gene>
    <name evidence="11" type="ORF">Zmor_007681</name>
</gene>
<name>A0AA38J078_9CUCU</name>
<comment type="caution">
    <text evidence="11">The sequence shown here is derived from an EMBL/GenBank/DDBJ whole genome shotgun (WGS) entry which is preliminary data.</text>
</comment>
<feature type="transmembrane region" description="Helical" evidence="10">
    <location>
        <begin position="125"/>
        <end position="143"/>
    </location>
</feature>
<keyword evidence="9 10" id="KW-0807">Transducer</keyword>
<evidence type="ECO:0000256" key="3">
    <source>
        <dbReference type="ARBA" id="ARBA00022606"/>
    </source>
</evidence>
<evidence type="ECO:0000256" key="7">
    <source>
        <dbReference type="ARBA" id="ARBA00023136"/>
    </source>
</evidence>
<keyword evidence="4 10" id="KW-0812">Transmembrane</keyword>
<evidence type="ECO:0000256" key="9">
    <source>
        <dbReference type="ARBA" id="ARBA00023224"/>
    </source>
</evidence>
<comment type="similarity">
    <text evidence="10">Belongs to the insect chemoreceptor superfamily. Heteromeric odorant receptor channel (TC 1.A.69) family.</text>
</comment>
<sequence>MDFFNWNLMFEPTISSLRIVGLWPKYDSYKIDAYSVYAVISVSFFMYANTFFQGINIFIVEMDIQALAATIFVAEHIVAVLKISGLLQNLKKIKNLMKQLNRETFQPKSSTQLRMVEQYLQMWKMFYLIYQCGVLALGIFWLTKPILDKSYKSYELPFFAWYPVDVKTSPFYQIVYLYQCVALFYIALAHMQLDLLSTGLMVYIGIQCDILCDSLTHVTCLSELMECIKHHKKILRFSTDFNAFLGNIIVAQFATSVATIALGLFKLSLAVPGSAEFYTLVSFALTTTLELFLYCWVGNEVEIKSSKVPIAAWNSRWIGKSIRMQKTVLFFLMRTQKELTINAYNLFPLSLRTFMGIMRSSWSYFAVLRQMNSPQA</sequence>
<keyword evidence="7 10" id="KW-0472">Membrane</keyword>
<feature type="transmembrane region" description="Helical" evidence="10">
    <location>
        <begin position="277"/>
        <end position="297"/>
    </location>
</feature>
<keyword evidence="5 10" id="KW-0552">Olfaction</keyword>
<dbReference type="GO" id="GO:0004984">
    <property type="term" value="F:olfactory receptor activity"/>
    <property type="evidence" value="ECO:0007669"/>
    <property type="project" value="InterPro"/>
</dbReference>
<evidence type="ECO:0000313" key="11">
    <source>
        <dbReference type="EMBL" id="KAJ3663417.1"/>
    </source>
</evidence>
<dbReference type="EMBL" id="JALNTZ010000002">
    <property type="protein sequence ID" value="KAJ3663417.1"/>
    <property type="molecule type" value="Genomic_DNA"/>
</dbReference>
<dbReference type="AlphaFoldDB" id="A0AA38J078"/>
<evidence type="ECO:0000256" key="1">
    <source>
        <dbReference type="ARBA" id="ARBA00004651"/>
    </source>
</evidence>
<protein>
    <recommendedName>
        <fullName evidence="10">Odorant receptor</fullName>
    </recommendedName>
</protein>
<feature type="transmembrane region" description="Helical" evidence="10">
    <location>
        <begin position="171"/>
        <end position="191"/>
    </location>
</feature>
<keyword evidence="12" id="KW-1185">Reference proteome</keyword>
<dbReference type="GO" id="GO:0005886">
    <property type="term" value="C:plasma membrane"/>
    <property type="evidence" value="ECO:0007669"/>
    <property type="project" value="UniProtKB-SubCell"/>
</dbReference>
<dbReference type="GO" id="GO:0007165">
    <property type="term" value="P:signal transduction"/>
    <property type="evidence" value="ECO:0007669"/>
    <property type="project" value="UniProtKB-KW"/>
</dbReference>
<keyword evidence="8 10" id="KW-0675">Receptor</keyword>